<proteinExistence type="predicted"/>
<organism evidence="2 3">
    <name type="scientific">Naegleria lovaniensis</name>
    <name type="common">Amoeba</name>
    <dbReference type="NCBI Taxonomy" id="51637"/>
    <lineage>
        <taxon>Eukaryota</taxon>
        <taxon>Discoba</taxon>
        <taxon>Heterolobosea</taxon>
        <taxon>Tetramitia</taxon>
        <taxon>Eutetramitia</taxon>
        <taxon>Vahlkampfiidae</taxon>
        <taxon>Naegleria</taxon>
    </lineage>
</organism>
<comment type="caution">
    <text evidence="2">The sequence shown here is derived from an EMBL/GenBank/DDBJ whole genome shotgun (WGS) entry which is preliminary data.</text>
</comment>
<feature type="compositionally biased region" description="Polar residues" evidence="1">
    <location>
        <begin position="87"/>
        <end position="98"/>
    </location>
</feature>
<evidence type="ECO:0000313" key="3">
    <source>
        <dbReference type="Proteomes" id="UP000816034"/>
    </source>
</evidence>
<protein>
    <submittedName>
        <fullName evidence="2">Uncharacterized protein</fullName>
    </submittedName>
</protein>
<dbReference type="EMBL" id="PYSW02000022">
    <property type="protein sequence ID" value="KAG2382766.1"/>
    <property type="molecule type" value="Genomic_DNA"/>
</dbReference>
<accession>A0AA88GP86</accession>
<feature type="compositionally biased region" description="Polar residues" evidence="1">
    <location>
        <begin position="30"/>
        <end position="39"/>
    </location>
</feature>
<feature type="compositionally biased region" description="Polar residues" evidence="1">
    <location>
        <begin position="105"/>
        <end position="114"/>
    </location>
</feature>
<dbReference type="AlphaFoldDB" id="A0AA88GP86"/>
<keyword evidence="3" id="KW-1185">Reference proteome</keyword>
<feature type="compositionally biased region" description="Polar residues" evidence="1">
    <location>
        <begin position="61"/>
        <end position="76"/>
    </location>
</feature>
<sequence length="114" mass="12214">MNPTTDNAQQFDIFSQNTSSSNSSNPPPNINQYSHQLSEQLGDFFGGDSTNSSSGTMKSSIQHSGVGSNITTSSMSFMDEFLGGNNVHANSTQQNSKIESVLNAFDNTPPESEK</sequence>
<feature type="region of interest" description="Disordered" evidence="1">
    <location>
        <begin position="1"/>
        <end position="114"/>
    </location>
</feature>
<feature type="compositionally biased region" description="Polar residues" evidence="1">
    <location>
        <begin position="1"/>
        <end position="18"/>
    </location>
</feature>
<dbReference type="RefSeq" id="XP_044548445.1">
    <property type="nucleotide sequence ID" value="XM_044694405.1"/>
</dbReference>
<feature type="compositionally biased region" description="Low complexity" evidence="1">
    <location>
        <begin position="49"/>
        <end position="60"/>
    </location>
</feature>
<reference evidence="2 3" key="1">
    <citation type="journal article" date="2018" name="BMC Genomics">
        <title>The genome of Naegleria lovaniensis, the basis for a comparative approach to unravel pathogenicity factors of the human pathogenic amoeba N. fowleri.</title>
        <authorList>
            <person name="Liechti N."/>
            <person name="Schurch N."/>
            <person name="Bruggmann R."/>
            <person name="Wittwer M."/>
        </authorList>
    </citation>
    <scope>NUCLEOTIDE SEQUENCE [LARGE SCALE GENOMIC DNA]</scope>
    <source>
        <strain evidence="2 3">ATCC 30569</strain>
    </source>
</reference>
<evidence type="ECO:0000256" key="1">
    <source>
        <dbReference type="SAM" id="MobiDB-lite"/>
    </source>
</evidence>
<dbReference type="Proteomes" id="UP000816034">
    <property type="component" value="Unassembled WGS sequence"/>
</dbReference>
<gene>
    <name evidence="2" type="ORF">C9374_004733</name>
</gene>
<name>A0AA88GP86_NAELO</name>
<evidence type="ECO:0000313" key="2">
    <source>
        <dbReference type="EMBL" id="KAG2382766.1"/>
    </source>
</evidence>
<dbReference type="GeneID" id="68097188"/>